<comment type="caution">
    <text evidence="3">The sequence shown here is derived from an EMBL/GenBank/DDBJ whole genome shotgun (WGS) entry which is preliminary data.</text>
</comment>
<feature type="region of interest" description="Disordered" evidence="1">
    <location>
        <begin position="59"/>
        <end position="79"/>
    </location>
</feature>
<evidence type="ECO:0000256" key="2">
    <source>
        <dbReference type="SAM" id="Phobius"/>
    </source>
</evidence>
<dbReference type="Proteomes" id="UP001596087">
    <property type="component" value="Unassembled WGS sequence"/>
</dbReference>
<evidence type="ECO:0000256" key="1">
    <source>
        <dbReference type="SAM" id="MobiDB-lite"/>
    </source>
</evidence>
<keyword evidence="2" id="KW-0812">Transmembrane</keyword>
<evidence type="ECO:0000313" key="4">
    <source>
        <dbReference type="Proteomes" id="UP001596087"/>
    </source>
</evidence>
<organism evidence="3 4">
    <name type="scientific">Nocardioides taihuensis</name>
    <dbReference type="NCBI Taxonomy" id="1835606"/>
    <lineage>
        <taxon>Bacteria</taxon>
        <taxon>Bacillati</taxon>
        <taxon>Actinomycetota</taxon>
        <taxon>Actinomycetes</taxon>
        <taxon>Propionibacteriales</taxon>
        <taxon>Nocardioidaceae</taxon>
        <taxon>Nocardioides</taxon>
    </lineage>
</organism>
<evidence type="ECO:0000313" key="3">
    <source>
        <dbReference type="EMBL" id="MFC5176505.1"/>
    </source>
</evidence>
<keyword evidence="4" id="KW-1185">Reference proteome</keyword>
<feature type="transmembrane region" description="Helical" evidence="2">
    <location>
        <begin position="33"/>
        <end position="55"/>
    </location>
</feature>
<dbReference type="RefSeq" id="WP_378588880.1">
    <property type="nucleotide sequence ID" value="NZ_JBHSKD010000007.1"/>
</dbReference>
<proteinExistence type="predicted"/>
<protein>
    <submittedName>
        <fullName evidence="3">Uncharacterized protein</fullName>
    </submittedName>
</protein>
<gene>
    <name evidence="3" type="ORF">ACFPGP_07465</name>
</gene>
<sequence length="342" mass="36549">MPDIDVLRELTGQLRAPGFDDLVAVSRRRRRRAAAGAAAAVTVVALAVGGAVLAVPGGADAPEPAPQPPSVTPTVTPTVGGDARLERILARGDMMDQVSAPDGSLRAQYACTNCSGVDPIHHHPAIQVTEGDSTALFGARGFVSLTILDEHTVLAQDSAAEDEPVRYRLLRADGTEIALSMVADPAPAVPGPGVFVDRYARELIYWECCTFPGGGGRESLAVVDVEARTVRPVAAPDDVRFWGPNTDEALWGVTDDCRVRWAVDGTFRESDAGCWHSHAPTYIDPEWFPTGWLAPGRMVVGQPTPHGNVRLFVTLDGAETWQKYGHVDYDDGELTPLLKDIG</sequence>
<keyword evidence="2" id="KW-1133">Transmembrane helix</keyword>
<dbReference type="EMBL" id="JBHSKD010000007">
    <property type="protein sequence ID" value="MFC5176505.1"/>
    <property type="molecule type" value="Genomic_DNA"/>
</dbReference>
<name>A0ABW0BHD8_9ACTN</name>
<reference evidence="4" key="1">
    <citation type="journal article" date="2019" name="Int. J. Syst. Evol. Microbiol.">
        <title>The Global Catalogue of Microorganisms (GCM) 10K type strain sequencing project: providing services to taxonomists for standard genome sequencing and annotation.</title>
        <authorList>
            <consortium name="The Broad Institute Genomics Platform"/>
            <consortium name="The Broad Institute Genome Sequencing Center for Infectious Disease"/>
            <person name="Wu L."/>
            <person name="Ma J."/>
        </authorList>
    </citation>
    <scope>NUCLEOTIDE SEQUENCE [LARGE SCALE GENOMIC DNA]</scope>
    <source>
        <strain evidence="4">DFY41</strain>
    </source>
</reference>
<keyword evidence="2" id="KW-0472">Membrane</keyword>
<accession>A0ABW0BHD8</accession>